<sequence>MKKVLYTWLEGPVAAFAVLCVVFPLVVFPIVLLLELLGVNPVQWFGELAVALRVVAFLAVGIFLWSFSRQIERDRGKWLAEQAERKAKALQTIKQPSYWSSKTELSKEPGQRLQSPVTPEIMTLRRYLAKQRVKNEMKSQGLHVSQFTAADVSKAADALLSVHGESLLDEAIRLSRTMNLGRRRRH</sequence>
<protein>
    <submittedName>
        <fullName evidence="2">Uncharacterized protein</fullName>
    </submittedName>
</protein>
<dbReference type="AlphaFoldDB" id="A0A975RN29"/>
<feature type="transmembrane region" description="Helical" evidence="1">
    <location>
        <begin position="12"/>
        <end position="32"/>
    </location>
</feature>
<proteinExistence type="predicted"/>
<evidence type="ECO:0000313" key="3">
    <source>
        <dbReference type="Proteomes" id="UP000680839"/>
    </source>
</evidence>
<organism evidence="2 3">
    <name type="scientific">Bradyrhizobium sediminis</name>
    <dbReference type="NCBI Taxonomy" id="2840469"/>
    <lineage>
        <taxon>Bacteria</taxon>
        <taxon>Pseudomonadati</taxon>
        <taxon>Pseudomonadota</taxon>
        <taxon>Alphaproteobacteria</taxon>
        <taxon>Hyphomicrobiales</taxon>
        <taxon>Nitrobacteraceae</taxon>
        <taxon>Bradyrhizobium</taxon>
    </lineage>
</organism>
<keyword evidence="1" id="KW-1133">Transmembrane helix</keyword>
<dbReference type="RefSeq" id="WP_215622909.1">
    <property type="nucleotide sequence ID" value="NZ_CP076134.1"/>
</dbReference>
<evidence type="ECO:0000256" key="1">
    <source>
        <dbReference type="SAM" id="Phobius"/>
    </source>
</evidence>
<accession>A0A975RN29</accession>
<name>A0A975RN29_9BRAD</name>
<dbReference type="Proteomes" id="UP000680839">
    <property type="component" value="Chromosome"/>
</dbReference>
<feature type="transmembrane region" description="Helical" evidence="1">
    <location>
        <begin position="44"/>
        <end position="67"/>
    </location>
</feature>
<evidence type="ECO:0000313" key="2">
    <source>
        <dbReference type="EMBL" id="QWG14277.1"/>
    </source>
</evidence>
<reference evidence="2" key="1">
    <citation type="submission" date="2021-06" db="EMBL/GenBank/DDBJ databases">
        <title>Bradyrhizobium sp. S2-20-1 Genome sequencing.</title>
        <authorList>
            <person name="Jin L."/>
        </authorList>
    </citation>
    <scope>NUCLEOTIDE SEQUENCE</scope>
    <source>
        <strain evidence="2">S2-20-1</strain>
    </source>
</reference>
<dbReference type="EMBL" id="CP076134">
    <property type="protein sequence ID" value="QWG14277.1"/>
    <property type="molecule type" value="Genomic_DNA"/>
</dbReference>
<keyword evidence="1" id="KW-0812">Transmembrane</keyword>
<keyword evidence="1" id="KW-0472">Membrane</keyword>
<gene>
    <name evidence="2" type="ORF">KMZ29_06225</name>
</gene>